<comment type="catalytic activity">
    <reaction evidence="5">
        <text>O-phospho-L-threonyl-[protein] + H2O = L-threonyl-[protein] + phosphate</text>
        <dbReference type="Rhea" id="RHEA:47004"/>
        <dbReference type="Rhea" id="RHEA-COMP:11060"/>
        <dbReference type="Rhea" id="RHEA-COMP:11605"/>
        <dbReference type="ChEBI" id="CHEBI:15377"/>
        <dbReference type="ChEBI" id="CHEBI:30013"/>
        <dbReference type="ChEBI" id="CHEBI:43474"/>
        <dbReference type="ChEBI" id="CHEBI:61977"/>
        <dbReference type="EC" id="3.1.3.16"/>
    </reaction>
</comment>
<feature type="domain" description="Tyrosine-protein phosphatase" evidence="6">
    <location>
        <begin position="34"/>
        <end position="229"/>
    </location>
</feature>
<evidence type="ECO:0000256" key="5">
    <source>
        <dbReference type="ARBA" id="ARBA00048336"/>
    </source>
</evidence>
<dbReference type="GO" id="GO:0004722">
    <property type="term" value="F:protein serine/threonine phosphatase activity"/>
    <property type="evidence" value="ECO:0007669"/>
    <property type="project" value="UniProtKB-EC"/>
</dbReference>
<evidence type="ECO:0000313" key="9">
    <source>
        <dbReference type="Proteomes" id="UP000063063"/>
    </source>
</evidence>
<evidence type="ECO:0000259" key="6">
    <source>
        <dbReference type="PROSITE" id="PS50054"/>
    </source>
</evidence>
<dbReference type="RefSeq" id="XP_010700423.1">
    <property type="nucleotide sequence ID" value="XM_010702121.1"/>
</dbReference>
<evidence type="ECO:0000256" key="4">
    <source>
        <dbReference type="ARBA" id="ARBA00047761"/>
    </source>
</evidence>
<dbReference type="PROSITE" id="PS00383">
    <property type="entry name" value="TYR_PHOSPHATASE_1"/>
    <property type="match status" value="1"/>
</dbReference>
<evidence type="ECO:0000256" key="1">
    <source>
        <dbReference type="ARBA" id="ARBA00008601"/>
    </source>
</evidence>
<dbReference type="KEGG" id="lpan:LPMP_280820"/>
<comment type="similarity">
    <text evidence="1">Belongs to the protein-tyrosine phosphatase family. Non-receptor class dual specificity subfamily.</text>
</comment>
<comment type="catalytic activity">
    <reaction evidence="4">
        <text>O-phospho-L-seryl-[protein] + H2O = L-seryl-[protein] + phosphate</text>
        <dbReference type="Rhea" id="RHEA:20629"/>
        <dbReference type="Rhea" id="RHEA-COMP:9863"/>
        <dbReference type="Rhea" id="RHEA-COMP:11604"/>
        <dbReference type="ChEBI" id="CHEBI:15377"/>
        <dbReference type="ChEBI" id="CHEBI:29999"/>
        <dbReference type="ChEBI" id="CHEBI:43474"/>
        <dbReference type="ChEBI" id="CHEBI:83421"/>
        <dbReference type="EC" id="3.1.3.16"/>
    </reaction>
</comment>
<dbReference type="AlphaFoldDB" id="A0A088SDB2"/>
<dbReference type="eggNOG" id="KOG1716">
    <property type="taxonomic scope" value="Eukaryota"/>
</dbReference>
<dbReference type="PROSITE" id="PS50054">
    <property type="entry name" value="TYR_PHOSPHATASE_DUAL"/>
    <property type="match status" value="1"/>
</dbReference>
<keyword evidence="3" id="KW-0904">Protein phosphatase</keyword>
<dbReference type="Gene3D" id="3.90.190.10">
    <property type="entry name" value="Protein tyrosine phosphatase superfamily"/>
    <property type="match status" value="1"/>
</dbReference>
<dbReference type="CDD" id="cd14498">
    <property type="entry name" value="DSP"/>
    <property type="match status" value="1"/>
</dbReference>
<feature type="domain" description="Tyrosine specific protein phosphatases" evidence="7">
    <location>
        <begin position="146"/>
        <end position="208"/>
    </location>
</feature>
<evidence type="ECO:0000256" key="3">
    <source>
        <dbReference type="ARBA" id="ARBA00022912"/>
    </source>
</evidence>
<dbReference type="InterPro" id="IPR016130">
    <property type="entry name" value="Tyr_Pase_AS"/>
</dbReference>
<dbReference type="EMBL" id="CP009397">
    <property type="protein sequence ID" value="AIN99716.1"/>
    <property type="molecule type" value="Genomic_DNA"/>
</dbReference>
<dbReference type="VEuPathDB" id="TriTrypDB:LPMP_280820"/>
<dbReference type="GO" id="GO:0007165">
    <property type="term" value="P:signal transduction"/>
    <property type="evidence" value="ECO:0007669"/>
    <property type="project" value="TreeGrafter"/>
</dbReference>
<dbReference type="GeneID" id="22576527"/>
<dbReference type="InterPro" id="IPR000340">
    <property type="entry name" value="Dual-sp_phosphatase_cat-dom"/>
</dbReference>
<dbReference type="InterPro" id="IPR029021">
    <property type="entry name" value="Prot-tyrosine_phosphatase-like"/>
</dbReference>
<dbReference type="SMART" id="SM00195">
    <property type="entry name" value="DSPc"/>
    <property type="match status" value="1"/>
</dbReference>
<dbReference type="GO" id="GO:0004725">
    <property type="term" value="F:protein tyrosine phosphatase activity"/>
    <property type="evidence" value="ECO:0007669"/>
    <property type="project" value="TreeGrafter"/>
</dbReference>
<keyword evidence="2" id="KW-0378">Hydrolase</keyword>
<protein>
    <submittedName>
        <fullName evidence="8">Dual-specificity protein phosphatase, putative</fullName>
    </submittedName>
</protein>
<dbReference type="Pfam" id="PF00782">
    <property type="entry name" value="DSPc"/>
    <property type="match status" value="1"/>
</dbReference>
<dbReference type="OrthoDB" id="10252009at2759"/>
<evidence type="ECO:0000313" key="8">
    <source>
        <dbReference type="EMBL" id="AIN99716.1"/>
    </source>
</evidence>
<keyword evidence="9" id="KW-1185">Reference proteome</keyword>
<dbReference type="PANTHER" id="PTHR45948">
    <property type="entry name" value="DUAL SPECIFICITY PROTEIN PHOSPHATASE DDB_G0269404-RELATED"/>
    <property type="match status" value="1"/>
</dbReference>
<dbReference type="VEuPathDB" id="TriTrypDB:LPAL13_280013600"/>
<evidence type="ECO:0000259" key="7">
    <source>
        <dbReference type="PROSITE" id="PS50056"/>
    </source>
</evidence>
<organism evidence="8 9">
    <name type="scientific">Leishmania panamensis</name>
    <dbReference type="NCBI Taxonomy" id="5679"/>
    <lineage>
        <taxon>Eukaryota</taxon>
        <taxon>Discoba</taxon>
        <taxon>Euglenozoa</taxon>
        <taxon>Kinetoplastea</taxon>
        <taxon>Metakinetoplastina</taxon>
        <taxon>Trypanosomatida</taxon>
        <taxon>Trypanosomatidae</taxon>
        <taxon>Leishmaniinae</taxon>
        <taxon>Leishmania</taxon>
        <taxon>Leishmania guyanensis species complex</taxon>
    </lineage>
</organism>
<gene>
    <name evidence="8" type="ORF">LPMP_280820</name>
</gene>
<dbReference type="PANTHER" id="PTHR45948:SF5">
    <property type="entry name" value="SPECIFICITY PROTEIN PHOSPHATASE, PUTATIVE-RELATED"/>
    <property type="match status" value="1"/>
</dbReference>
<dbReference type="SUPFAM" id="SSF52799">
    <property type="entry name" value="(Phosphotyrosine protein) phosphatases II"/>
    <property type="match status" value="1"/>
</dbReference>
<dbReference type="Proteomes" id="UP000063063">
    <property type="component" value="Chromosome 28"/>
</dbReference>
<dbReference type="InterPro" id="IPR020422">
    <property type="entry name" value="TYR_PHOSPHATASE_DUAL_dom"/>
</dbReference>
<sequence>MESLLASLQWESEAVPLPGSHSTLPKDGLPPWQHISEVIPGLYLTCASEIADKTKCVAMGMSLVINMCGEDNVTKYRVFEKDEGATYAFRRVDSQENFFCELSTYCRAAATTSNAQRRVFVVTIPAEDTPTYSIDQHFMECAVLMEIVLQSRKNYKEVREEDYTAVPAVAVHCMVGVSRSASIVAAYFIKKYGVSHVDAIRLIRCTRPIVQPNLGFQRQLSFWETLRSYRIVDEWSAKVLAMETKNKSNLLDIANTMLPIILRTHKCETDRRYFGSLIKNAAATEAELHSVYRELRSIVAADVDSEVYTDIPNYFSYVAEVVCSIDCAASAVLQYATDLCDSPSHNDAFYYRVVKDVAHSGFETDTFNTIRCFCSLFEAIYVKHLCVRDSGHPAVLSSRTGAAALPSACALSFPFLFLVAPYAEGFVQFSEWNDLVNEFETAGDALSAADLRQLKSKTVRLFLQFFFQSSCFEERSAAKESYTKLGFLQNDAEVLTFRAVESQLKTDGVSIASLESVVAVSQPADSHIAFLLLCKTLSGIVAFRLLLEAAEQFLSRTYSARLAESVPLADEFLPLSVIASAVVSLESAYTAAHCKPCKAREFFRGELSSLLKAGILNPTGVVALFQILS</sequence>
<name>A0A088SDB2_LEIPA</name>
<dbReference type="GO" id="GO:0005829">
    <property type="term" value="C:cytosol"/>
    <property type="evidence" value="ECO:0007669"/>
    <property type="project" value="TreeGrafter"/>
</dbReference>
<dbReference type="PROSITE" id="PS50056">
    <property type="entry name" value="TYR_PHOSPHATASE_2"/>
    <property type="match status" value="1"/>
</dbReference>
<evidence type="ECO:0000256" key="2">
    <source>
        <dbReference type="ARBA" id="ARBA00022801"/>
    </source>
</evidence>
<proteinExistence type="inferred from homology"/>
<dbReference type="InterPro" id="IPR000387">
    <property type="entry name" value="Tyr_Pase_dom"/>
</dbReference>
<accession>A0A088SDB2</accession>
<reference evidence="8 9" key="1">
    <citation type="journal article" date="2015" name="Sci. Rep.">
        <title>The genome of Leishmania panamensis: insights into genomics of the L. (Viannia) subgenus.</title>
        <authorList>
            <person name="Llanes A."/>
            <person name="Restrepo C.M."/>
            <person name="Vecchio G.D."/>
            <person name="Anguizola F.J."/>
            <person name="Lleonart R."/>
        </authorList>
    </citation>
    <scope>NUCLEOTIDE SEQUENCE [LARGE SCALE GENOMIC DNA]</scope>
    <source>
        <strain evidence="8 9">MHOM/PA/94/PSC-1</strain>
    </source>
</reference>